<name>A0A7G6RL46_RHILV</name>
<feature type="domain" description="Chromosomal replication initiator DnaA C-terminal" evidence="1">
    <location>
        <begin position="61"/>
        <end position="129"/>
    </location>
</feature>
<dbReference type="CDD" id="cd06571">
    <property type="entry name" value="Bac_DnaA_C"/>
    <property type="match status" value="1"/>
</dbReference>
<evidence type="ECO:0000259" key="1">
    <source>
        <dbReference type="SMART" id="SM00760"/>
    </source>
</evidence>
<dbReference type="Proteomes" id="UP000515518">
    <property type="component" value="Chromosome"/>
</dbReference>
<dbReference type="SUPFAM" id="SSF48295">
    <property type="entry name" value="TrpR-like"/>
    <property type="match status" value="1"/>
</dbReference>
<dbReference type="AlphaFoldDB" id="A0A7G6RL46"/>
<dbReference type="InterPro" id="IPR013159">
    <property type="entry name" value="DnaA_C"/>
</dbReference>
<dbReference type="Pfam" id="PF08299">
    <property type="entry name" value="Bac_DnaA_C"/>
    <property type="match status" value="1"/>
</dbReference>
<dbReference type="GO" id="GO:0005524">
    <property type="term" value="F:ATP binding"/>
    <property type="evidence" value="ECO:0007669"/>
    <property type="project" value="InterPro"/>
</dbReference>
<dbReference type="InterPro" id="IPR010921">
    <property type="entry name" value="Trp_repressor/repl_initiator"/>
</dbReference>
<dbReference type="PANTHER" id="PTHR30050">
    <property type="entry name" value="CHROMOSOMAL REPLICATION INITIATOR PROTEIN DNAA"/>
    <property type="match status" value="1"/>
</dbReference>
<dbReference type="GO" id="GO:0043565">
    <property type="term" value="F:sequence-specific DNA binding"/>
    <property type="evidence" value="ECO:0007669"/>
    <property type="project" value="InterPro"/>
</dbReference>
<dbReference type="EMBL" id="CP050549">
    <property type="protein sequence ID" value="QND42978.1"/>
    <property type="molecule type" value="Genomic_DNA"/>
</dbReference>
<gene>
    <name evidence="2" type="ORF">HB770_20965</name>
</gene>
<dbReference type="Gene3D" id="1.10.1750.10">
    <property type="match status" value="1"/>
</dbReference>
<organism evidence="2 3">
    <name type="scientific">Rhizobium leguminosarum bv. viciae</name>
    <dbReference type="NCBI Taxonomy" id="387"/>
    <lineage>
        <taxon>Bacteria</taxon>
        <taxon>Pseudomonadati</taxon>
        <taxon>Pseudomonadota</taxon>
        <taxon>Alphaproteobacteria</taxon>
        <taxon>Hyphomicrobiales</taxon>
        <taxon>Rhizobiaceae</taxon>
        <taxon>Rhizobium/Agrobacterium group</taxon>
        <taxon>Rhizobium</taxon>
    </lineage>
</organism>
<reference evidence="3" key="1">
    <citation type="journal article" date="2020" name="Mol. Plant Microbe">
        <title>Rhizobial microsymbionts of the narrowly endemic Oxytropis species growing in Kamchatka are characterized by significant genetic diversity and possess a set of genes that are associated with T3SS and T6SS secretion systems and can affect the development of symbiosis.</title>
        <authorList>
            <person name="Safronova V."/>
            <person name="Guro P."/>
            <person name="Sazanova A."/>
            <person name="Kuznetsova I."/>
            <person name="Belimov A."/>
            <person name="Yakubov V."/>
            <person name="Chirak E."/>
            <person name="Afonin A."/>
            <person name="Gogolev Y."/>
            <person name="Andronov E."/>
            <person name="Tikhonovich I."/>
        </authorList>
    </citation>
    <scope>NUCLEOTIDE SEQUENCE [LARGE SCALE GENOMIC DNA]</scope>
    <source>
        <strain evidence="3">RCAM0610</strain>
    </source>
</reference>
<accession>A0A7G6RL46</accession>
<dbReference type="SMART" id="SM00760">
    <property type="entry name" value="Bac_DnaA_C"/>
    <property type="match status" value="1"/>
</dbReference>
<sequence length="138" mass="16366">MAVRAKLWFTEPPKAAPVEVITPIVKIIYARRPAWKLQEVNFDLHVLQYRARLRNIASNPHVVYVQDRCRDFGVTYEAIMVPCRQREFVRPRQIIMWELRHKFQLSYPRIGRMFGGLDHTTCIHAIRRVDNLKARGEL</sequence>
<dbReference type="GO" id="GO:0006275">
    <property type="term" value="P:regulation of DNA replication"/>
    <property type="evidence" value="ECO:0007669"/>
    <property type="project" value="InterPro"/>
</dbReference>
<evidence type="ECO:0000313" key="2">
    <source>
        <dbReference type="EMBL" id="QND42978.1"/>
    </source>
</evidence>
<proteinExistence type="predicted"/>
<protein>
    <recommendedName>
        <fullName evidence="1">Chromosomal replication initiator DnaA C-terminal domain-containing protein</fullName>
    </recommendedName>
</protein>
<dbReference type="PANTHER" id="PTHR30050:SF4">
    <property type="entry name" value="ATP-BINDING PROTEIN RV3427C IN INSERTION SEQUENCE-RELATED"/>
    <property type="match status" value="1"/>
</dbReference>
<evidence type="ECO:0000313" key="3">
    <source>
        <dbReference type="Proteomes" id="UP000515518"/>
    </source>
</evidence>
<dbReference type="GO" id="GO:0006270">
    <property type="term" value="P:DNA replication initiation"/>
    <property type="evidence" value="ECO:0007669"/>
    <property type="project" value="InterPro"/>
</dbReference>